<proteinExistence type="predicted"/>
<feature type="transmembrane region" description="Helical" evidence="1">
    <location>
        <begin position="73"/>
        <end position="95"/>
    </location>
</feature>
<dbReference type="RefSeq" id="WP_041121543.1">
    <property type="nucleotide sequence ID" value="NZ_JXRQ01000015.1"/>
</dbReference>
<dbReference type="Pfam" id="PF17247">
    <property type="entry name" value="DUF5316"/>
    <property type="match status" value="1"/>
</dbReference>
<keyword evidence="1" id="KW-0472">Membrane</keyword>
<keyword evidence="1" id="KW-0812">Transmembrane</keyword>
<dbReference type="Proteomes" id="UP000031950">
    <property type="component" value="Unassembled WGS sequence"/>
</dbReference>
<dbReference type="InterPro" id="IPR035167">
    <property type="entry name" value="DUF5316"/>
</dbReference>
<sequence>MKILGIGSGLALMGMILSWLIWGIGEVYTIPAGLGILFLVVSMVSSGAVGSSRGVRTYFNSETKEGRQDRIKVMKTSTLLALPNLMTAGLLYFSIP</sequence>
<dbReference type="OrthoDB" id="1927595at2"/>
<organism evidence="2 3">
    <name type="scientific">Jeotgalibacillus alimentarius</name>
    <dbReference type="NCBI Taxonomy" id="135826"/>
    <lineage>
        <taxon>Bacteria</taxon>
        <taxon>Bacillati</taxon>
        <taxon>Bacillota</taxon>
        <taxon>Bacilli</taxon>
        <taxon>Bacillales</taxon>
        <taxon>Caryophanaceae</taxon>
        <taxon>Jeotgalibacillus</taxon>
    </lineage>
</organism>
<protein>
    <submittedName>
        <fullName evidence="2">Uncharacterized protein</fullName>
    </submittedName>
</protein>
<reference evidence="2 3" key="1">
    <citation type="submission" date="2015-01" db="EMBL/GenBank/DDBJ databases">
        <title>Genome sequence of Jeotgalibacillus alimentarius.</title>
        <authorList>
            <person name="Goh K.M."/>
            <person name="Chan K.-G."/>
            <person name="Yaakop A.S."/>
            <person name="Ee R."/>
            <person name="Gan H.M."/>
            <person name="Chan C.S."/>
        </authorList>
    </citation>
    <scope>NUCLEOTIDE SEQUENCE [LARGE SCALE GENOMIC DNA]</scope>
    <source>
        <strain evidence="2 3">YKJ-13</strain>
    </source>
</reference>
<accession>A0A0C2VR58</accession>
<dbReference type="STRING" id="135826.KP77_09190"/>
<evidence type="ECO:0000313" key="2">
    <source>
        <dbReference type="EMBL" id="KIL51407.1"/>
    </source>
</evidence>
<comment type="caution">
    <text evidence="2">The sequence shown here is derived from an EMBL/GenBank/DDBJ whole genome shotgun (WGS) entry which is preliminary data.</text>
</comment>
<evidence type="ECO:0000313" key="3">
    <source>
        <dbReference type="Proteomes" id="UP000031950"/>
    </source>
</evidence>
<keyword evidence="3" id="KW-1185">Reference proteome</keyword>
<dbReference type="EMBL" id="JXRQ01000015">
    <property type="protein sequence ID" value="KIL51407.1"/>
    <property type="molecule type" value="Genomic_DNA"/>
</dbReference>
<keyword evidence="1" id="KW-1133">Transmembrane helix</keyword>
<evidence type="ECO:0000256" key="1">
    <source>
        <dbReference type="SAM" id="Phobius"/>
    </source>
</evidence>
<dbReference type="AlphaFoldDB" id="A0A0C2VR58"/>
<feature type="transmembrane region" description="Helical" evidence="1">
    <location>
        <begin position="7"/>
        <end position="24"/>
    </location>
</feature>
<feature type="transmembrane region" description="Helical" evidence="1">
    <location>
        <begin position="30"/>
        <end position="52"/>
    </location>
</feature>
<dbReference type="PATRIC" id="fig|135826.4.peg.913"/>
<gene>
    <name evidence="2" type="ORF">KP77_09190</name>
</gene>
<name>A0A0C2VR58_9BACL</name>